<keyword evidence="4" id="KW-1185">Reference proteome</keyword>
<gene>
    <name evidence="3" type="primary">fabZ_3</name>
    <name evidence="3" type="ORF">ElP_15400</name>
</gene>
<sequence length="195" mass="21096">MRWIWIDKFLEFRSGEFAKAIKNLTLAEEHLHDHLPGYPVMPASLIIEGMAQTGGILVGEANGFTEKVVLAKIPRAEFFGVACAGDQMIYEVTLTDLRSEGAVVEAKAFLDGQLLADVEIVFAHLDQSRSNQIFGPKNFVFTQQLLGVLDLAKAQERARHLPAPGDPARPGHPEGPDAVAPSPTDTGKGLTVPGE</sequence>
<dbReference type="PANTHER" id="PTHR30272:SF1">
    <property type="entry name" value="3-HYDROXYACYL-[ACYL-CARRIER-PROTEIN] DEHYDRATASE"/>
    <property type="match status" value="1"/>
</dbReference>
<evidence type="ECO:0000256" key="1">
    <source>
        <dbReference type="ARBA" id="ARBA00023239"/>
    </source>
</evidence>
<dbReference type="EC" id="4.2.1.59" evidence="3"/>
<dbReference type="InterPro" id="IPR029069">
    <property type="entry name" value="HotDog_dom_sf"/>
</dbReference>
<protein>
    <submittedName>
        <fullName evidence="3">3-hydroxyacyl-[acyl-carrier-protein] dehydratase FabZ</fullName>
        <ecNumber evidence="3">4.2.1.59</ecNumber>
    </submittedName>
</protein>
<keyword evidence="1 3" id="KW-0456">Lyase</keyword>
<dbReference type="RefSeq" id="WP_231749552.1">
    <property type="nucleotide sequence ID" value="NZ_CP036426.1"/>
</dbReference>
<organism evidence="3 4">
    <name type="scientific">Tautonia plasticadhaerens</name>
    <dbReference type="NCBI Taxonomy" id="2527974"/>
    <lineage>
        <taxon>Bacteria</taxon>
        <taxon>Pseudomonadati</taxon>
        <taxon>Planctomycetota</taxon>
        <taxon>Planctomycetia</taxon>
        <taxon>Isosphaerales</taxon>
        <taxon>Isosphaeraceae</taxon>
        <taxon>Tautonia</taxon>
    </lineage>
</organism>
<accession>A0A518GYJ3</accession>
<dbReference type="GO" id="GO:0019171">
    <property type="term" value="F:(3R)-hydroxyacyl-[acyl-carrier-protein] dehydratase activity"/>
    <property type="evidence" value="ECO:0007669"/>
    <property type="project" value="UniProtKB-EC"/>
</dbReference>
<dbReference type="Proteomes" id="UP000317835">
    <property type="component" value="Chromosome"/>
</dbReference>
<dbReference type="CDD" id="cd01288">
    <property type="entry name" value="FabZ"/>
    <property type="match status" value="1"/>
</dbReference>
<dbReference type="InterPro" id="IPR013114">
    <property type="entry name" value="FabA_FabZ"/>
</dbReference>
<proteinExistence type="predicted"/>
<dbReference type="Pfam" id="PF07977">
    <property type="entry name" value="FabA"/>
    <property type="match status" value="1"/>
</dbReference>
<reference evidence="3 4" key="1">
    <citation type="submission" date="2019-02" db="EMBL/GenBank/DDBJ databases">
        <title>Deep-cultivation of Planctomycetes and their phenomic and genomic characterization uncovers novel biology.</title>
        <authorList>
            <person name="Wiegand S."/>
            <person name="Jogler M."/>
            <person name="Boedeker C."/>
            <person name="Pinto D."/>
            <person name="Vollmers J."/>
            <person name="Rivas-Marin E."/>
            <person name="Kohn T."/>
            <person name="Peeters S.H."/>
            <person name="Heuer A."/>
            <person name="Rast P."/>
            <person name="Oberbeckmann S."/>
            <person name="Bunk B."/>
            <person name="Jeske O."/>
            <person name="Meyerdierks A."/>
            <person name="Storesund J.E."/>
            <person name="Kallscheuer N."/>
            <person name="Luecker S."/>
            <person name="Lage O.M."/>
            <person name="Pohl T."/>
            <person name="Merkel B.J."/>
            <person name="Hornburger P."/>
            <person name="Mueller R.-W."/>
            <person name="Bruemmer F."/>
            <person name="Labrenz M."/>
            <person name="Spormann A.M."/>
            <person name="Op den Camp H."/>
            <person name="Overmann J."/>
            <person name="Amann R."/>
            <person name="Jetten M.S.M."/>
            <person name="Mascher T."/>
            <person name="Medema M.H."/>
            <person name="Devos D.P."/>
            <person name="Kaster A.-K."/>
            <person name="Ovreas L."/>
            <person name="Rohde M."/>
            <person name="Galperin M.Y."/>
            <person name="Jogler C."/>
        </authorList>
    </citation>
    <scope>NUCLEOTIDE SEQUENCE [LARGE SCALE GENOMIC DNA]</scope>
    <source>
        <strain evidence="3 4">ElP</strain>
    </source>
</reference>
<dbReference type="EMBL" id="CP036426">
    <property type="protein sequence ID" value="QDV33664.1"/>
    <property type="molecule type" value="Genomic_DNA"/>
</dbReference>
<evidence type="ECO:0000313" key="4">
    <source>
        <dbReference type="Proteomes" id="UP000317835"/>
    </source>
</evidence>
<dbReference type="PANTHER" id="PTHR30272">
    <property type="entry name" value="3-HYDROXYACYL-[ACYL-CARRIER-PROTEIN] DEHYDRATASE"/>
    <property type="match status" value="1"/>
</dbReference>
<evidence type="ECO:0000313" key="3">
    <source>
        <dbReference type="EMBL" id="QDV33664.1"/>
    </source>
</evidence>
<dbReference type="Gene3D" id="3.10.129.10">
    <property type="entry name" value="Hotdog Thioesterase"/>
    <property type="match status" value="1"/>
</dbReference>
<dbReference type="AlphaFoldDB" id="A0A518GYJ3"/>
<name>A0A518GYJ3_9BACT</name>
<dbReference type="KEGG" id="tpla:ElP_15400"/>
<dbReference type="SUPFAM" id="SSF54637">
    <property type="entry name" value="Thioesterase/thiol ester dehydrase-isomerase"/>
    <property type="match status" value="1"/>
</dbReference>
<evidence type="ECO:0000256" key="2">
    <source>
        <dbReference type="SAM" id="MobiDB-lite"/>
    </source>
</evidence>
<feature type="region of interest" description="Disordered" evidence="2">
    <location>
        <begin position="159"/>
        <end position="195"/>
    </location>
</feature>